<comment type="subcellular location">
    <subcellularLocation>
        <location evidence="2">Nucleus</location>
    </subcellularLocation>
</comment>
<evidence type="ECO:0000256" key="9">
    <source>
        <dbReference type="ARBA" id="ARBA00022763"/>
    </source>
</evidence>
<evidence type="ECO:0000256" key="18">
    <source>
        <dbReference type="ARBA" id="ARBA00082369"/>
    </source>
</evidence>
<keyword evidence="9" id="KW-0227">DNA damage</keyword>
<proteinExistence type="inferred from homology"/>
<evidence type="ECO:0000256" key="14">
    <source>
        <dbReference type="ARBA" id="ARBA00023204"/>
    </source>
</evidence>
<dbReference type="Proteomes" id="UP000193411">
    <property type="component" value="Unassembled WGS sequence"/>
</dbReference>
<accession>A0A1Y2I2S5</accession>
<dbReference type="InterPro" id="IPR013083">
    <property type="entry name" value="Znf_RING/FYVE/PHD"/>
</dbReference>
<comment type="similarity">
    <text evidence="4">Belongs to the RAD18 family.</text>
</comment>
<dbReference type="SUPFAM" id="SSF57850">
    <property type="entry name" value="RING/U-box"/>
    <property type="match status" value="1"/>
</dbReference>
<dbReference type="GO" id="GO:0006513">
    <property type="term" value="P:protein monoubiquitination"/>
    <property type="evidence" value="ECO:0007669"/>
    <property type="project" value="InterPro"/>
</dbReference>
<dbReference type="GO" id="GO:0097505">
    <property type="term" value="C:Rad6-Rad18 complex"/>
    <property type="evidence" value="ECO:0007669"/>
    <property type="project" value="TreeGrafter"/>
</dbReference>
<dbReference type="FunFam" id="3.30.40.10:FF:000172">
    <property type="entry name" value="E3 ubiquitin-protein ligase RAD18"/>
    <property type="match status" value="1"/>
</dbReference>
<evidence type="ECO:0000256" key="20">
    <source>
        <dbReference type="SAM" id="MobiDB-lite"/>
    </source>
</evidence>
<keyword evidence="12" id="KW-0862">Zinc</keyword>
<dbReference type="GO" id="GO:0006301">
    <property type="term" value="P:DNA damage tolerance"/>
    <property type="evidence" value="ECO:0007669"/>
    <property type="project" value="InterPro"/>
</dbReference>
<dbReference type="GO" id="GO:0006281">
    <property type="term" value="P:DNA repair"/>
    <property type="evidence" value="ECO:0007669"/>
    <property type="project" value="UniProtKB-KW"/>
</dbReference>
<dbReference type="InterPro" id="IPR039577">
    <property type="entry name" value="Rad18"/>
</dbReference>
<dbReference type="STRING" id="765915.A0A1Y2I2S5"/>
<evidence type="ECO:0000256" key="3">
    <source>
        <dbReference type="ARBA" id="ARBA00004906"/>
    </source>
</evidence>
<evidence type="ECO:0000256" key="5">
    <source>
        <dbReference type="ARBA" id="ARBA00012483"/>
    </source>
</evidence>
<keyword evidence="7" id="KW-0808">Transferase</keyword>
<dbReference type="PANTHER" id="PTHR14134:SF2">
    <property type="entry name" value="E3 UBIQUITIN-PROTEIN LIGASE RAD18"/>
    <property type="match status" value="1"/>
</dbReference>
<evidence type="ECO:0000256" key="8">
    <source>
        <dbReference type="ARBA" id="ARBA00022723"/>
    </source>
</evidence>
<feature type="compositionally biased region" description="Acidic residues" evidence="20">
    <location>
        <begin position="188"/>
        <end position="197"/>
    </location>
</feature>
<dbReference type="PROSITE" id="PS00518">
    <property type="entry name" value="ZF_RING_1"/>
    <property type="match status" value="1"/>
</dbReference>
<keyword evidence="10 19" id="KW-0863">Zinc-finger</keyword>
<evidence type="ECO:0000256" key="4">
    <source>
        <dbReference type="ARBA" id="ARBA00009506"/>
    </source>
</evidence>
<dbReference type="InterPro" id="IPR003034">
    <property type="entry name" value="SAP_dom"/>
</dbReference>
<keyword evidence="15" id="KW-0539">Nucleus</keyword>
<comment type="pathway">
    <text evidence="3">Protein modification; protein ubiquitination.</text>
</comment>
<dbReference type="GO" id="GO:0008270">
    <property type="term" value="F:zinc ion binding"/>
    <property type="evidence" value="ECO:0007669"/>
    <property type="project" value="UniProtKB-KW"/>
</dbReference>
<evidence type="ECO:0000256" key="13">
    <source>
        <dbReference type="ARBA" id="ARBA00023125"/>
    </source>
</evidence>
<evidence type="ECO:0000256" key="2">
    <source>
        <dbReference type="ARBA" id="ARBA00004123"/>
    </source>
</evidence>
<dbReference type="EC" id="2.3.2.27" evidence="5"/>
<feature type="compositionally biased region" description="Basic residues" evidence="20">
    <location>
        <begin position="166"/>
        <end position="175"/>
    </location>
</feature>
<dbReference type="GO" id="GO:0005634">
    <property type="term" value="C:nucleus"/>
    <property type="evidence" value="ECO:0007669"/>
    <property type="project" value="UniProtKB-SubCell"/>
</dbReference>
<feature type="domain" description="RING-type" evidence="21">
    <location>
        <begin position="56"/>
        <end position="99"/>
    </location>
</feature>
<dbReference type="Gene3D" id="3.30.40.10">
    <property type="entry name" value="Zinc/RING finger domain, C3HC4 (zinc finger)"/>
    <property type="match status" value="1"/>
</dbReference>
<dbReference type="OrthoDB" id="9049620at2759"/>
<keyword evidence="13" id="KW-0238">DNA-binding</keyword>
<feature type="region of interest" description="Disordered" evidence="20">
    <location>
        <begin position="141"/>
        <end position="228"/>
    </location>
</feature>
<name>A0A1Y2I2S5_9FUNG</name>
<evidence type="ECO:0000313" key="23">
    <source>
        <dbReference type="EMBL" id="ORZ41165.1"/>
    </source>
</evidence>
<keyword evidence="14" id="KW-0234">DNA repair</keyword>
<keyword evidence="8" id="KW-0479">Metal-binding</keyword>
<comment type="catalytic activity">
    <reaction evidence="1">
        <text>S-ubiquitinyl-[E2 ubiquitin-conjugating enzyme]-L-cysteine + [acceptor protein]-L-lysine = [E2 ubiquitin-conjugating enzyme]-L-cysteine + N(6)-ubiquitinyl-[acceptor protein]-L-lysine.</text>
        <dbReference type="EC" id="2.3.2.27"/>
    </reaction>
</comment>
<evidence type="ECO:0000256" key="19">
    <source>
        <dbReference type="PROSITE-ProRule" id="PRU00175"/>
    </source>
</evidence>
<gene>
    <name evidence="23" type="ORF">BCR44DRAFT_348042</name>
</gene>
<evidence type="ECO:0000259" key="22">
    <source>
        <dbReference type="PROSITE" id="PS50800"/>
    </source>
</evidence>
<dbReference type="Pfam" id="PF13445">
    <property type="entry name" value="zf-RING_UBOX"/>
    <property type="match status" value="1"/>
</dbReference>
<evidence type="ECO:0000256" key="7">
    <source>
        <dbReference type="ARBA" id="ARBA00022679"/>
    </source>
</evidence>
<evidence type="ECO:0000256" key="11">
    <source>
        <dbReference type="ARBA" id="ARBA00022786"/>
    </source>
</evidence>
<dbReference type="PROSITE" id="PS50089">
    <property type="entry name" value="ZF_RING_2"/>
    <property type="match status" value="1"/>
</dbReference>
<evidence type="ECO:0000256" key="6">
    <source>
        <dbReference type="ARBA" id="ARBA00015551"/>
    </source>
</evidence>
<evidence type="ECO:0000256" key="12">
    <source>
        <dbReference type="ARBA" id="ARBA00022833"/>
    </source>
</evidence>
<feature type="domain" description="SAP" evidence="22">
    <location>
        <begin position="336"/>
        <end position="370"/>
    </location>
</feature>
<dbReference type="SMART" id="SM00513">
    <property type="entry name" value="SAP"/>
    <property type="match status" value="1"/>
</dbReference>
<dbReference type="AlphaFoldDB" id="A0A1Y2I2S5"/>
<dbReference type="GO" id="GO:0061630">
    <property type="term" value="F:ubiquitin protein ligase activity"/>
    <property type="evidence" value="ECO:0007669"/>
    <property type="project" value="UniProtKB-EC"/>
</dbReference>
<evidence type="ECO:0000256" key="17">
    <source>
        <dbReference type="ARBA" id="ARBA00074353"/>
    </source>
</evidence>
<evidence type="ECO:0000313" key="24">
    <source>
        <dbReference type="Proteomes" id="UP000193411"/>
    </source>
</evidence>
<evidence type="ECO:0000256" key="1">
    <source>
        <dbReference type="ARBA" id="ARBA00000900"/>
    </source>
</evidence>
<sequence>MSTHTSTPMDLTHLYGSTPAAHALSSALNAIDDPSDWPSAPAFSGAASQLDTHLRCPMCQELFTSPVLISGCLHTFCSLCIRSRLATSGNNNNTCPTCRRECQERELVANRLVDDVVVAFREARQGLLDATRWFVDQDRTRGRGTSAEAVTNAVGGGQSQSQGLRRSTRARKHVHGSAPIQDGRLVDDQIDDEDDQSEDPRPSKRQRTHSSRDNDGDAPYQIDNDDDDDDIIMVETSSVLSSASSSTSVTTTASATCPICSKSNIHPDLLASHVNACLDSQEHPSSSSPPPTMRPRTTLKSIATPVATPSSSSNNSHTLATARGLIPHAKLPRVVYHHHKDAHLRTLLKDHKLPTTGTRAQLIDRHRTWVRLWNASLDAREERRETVVELRDRVAREERAREVAAAAASVAPDGKGAGSNKTGLAGASVVDALVKAAAGSIGRTVPVVGGSVEEEMCARQASDE</sequence>
<dbReference type="InterPro" id="IPR001841">
    <property type="entry name" value="Znf_RING"/>
</dbReference>
<reference evidence="23 24" key="1">
    <citation type="submission" date="2016-07" db="EMBL/GenBank/DDBJ databases">
        <title>Pervasive Adenine N6-methylation of Active Genes in Fungi.</title>
        <authorList>
            <consortium name="DOE Joint Genome Institute"/>
            <person name="Mondo S.J."/>
            <person name="Dannebaum R.O."/>
            <person name="Kuo R.C."/>
            <person name="Labutti K."/>
            <person name="Haridas S."/>
            <person name="Kuo A."/>
            <person name="Salamov A."/>
            <person name="Ahrendt S.R."/>
            <person name="Lipzen A."/>
            <person name="Sullivan W."/>
            <person name="Andreopoulos W.B."/>
            <person name="Clum A."/>
            <person name="Lindquist E."/>
            <person name="Daum C."/>
            <person name="Ramamoorthy G.K."/>
            <person name="Gryganskyi A."/>
            <person name="Culley D."/>
            <person name="Magnuson J.K."/>
            <person name="James T.Y."/>
            <person name="O'Malley M.A."/>
            <person name="Stajich J.E."/>
            <person name="Spatafora J.W."/>
            <person name="Visel A."/>
            <person name="Grigoriev I.V."/>
        </authorList>
    </citation>
    <scope>NUCLEOTIDE SEQUENCE [LARGE SCALE GENOMIC DNA]</scope>
    <source>
        <strain evidence="23 24">PL171</strain>
    </source>
</reference>
<dbReference type="PROSITE" id="PS50800">
    <property type="entry name" value="SAP"/>
    <property type="match status" value="1"/>
</dbReference>
<organism evidence="23 24">
    <name type="scientific">Catenaria anguillulae PL171</name>
    <dbReference type="NCBI Taxonomy" id="765915"/>
    <lineage>
        <taxon>Eukaryota</taxon>
        <taxon>Fungi</taxon>
        <taxon>Fungi incertae sedis</taxon>
        <taxon>Blastocladiomycota</taxon>
        <taxon>Blastocladiomycetes</taxon>
        <taxon>Blastocladiales</taxon>
        <taxon>Catenariaceae</taxon>
        <taxon>Catenaria</taxon>
    </lineage>
</organism>
<dbReference type="Pfam" id="PF02037">
    <property type="entry name" value="SAP"/>
    <property type="match status" value="1"/>
</dbReference>
<dbReference type="PANTHER" id="PTHR14134">
    <property type="entry name" value="E3 UBIQUITIN-PROTEIN LIGASE RAD18"/>
    <property type="match status" value="1"/>
</dbReference>
<protein>
    <recommendedName>
        <fullName evidence="6">Postreplication repair E3 ubiquitin-protein ligase RAD18</fullName>
        <ecNumber evidence="5">2.3.2.27</ecNumber>
    </recommendedName>
    <alternativeName>
        <fullName evidence="17">Postreplication repair E3 ubiquitin-protein ligase rad18</fullName>
    </alternativeName>
    <alternativeName>
        <fullName evidence="16 18">RING-type E3 ubiquitin transferase RAD18</fullName>
    </alternativeName>
</protein>
<evidence type="ECO:0000256" key="15">
    <source>
        <dbReference type="ARBA" id="ARBA00023242"/>
    </source>
</evidence>
<evidence type="ECO:0000259" key="21">
    <source>
        <dbReference type="PROSITE" id="PS50089"/>
    </source>
</evidence>
<dbReference type="InterPro" id="IPR027370">
    <property type="entry name" value="Znf-RING_euk"/>
</dbReference>
<evidence type="ECO:0000256" key="10">
    <source>
        <dbReference type="ARBA" id="ARBA00022771"/>
    </source>
</evidence>
<dbReference type="SMART" id="SM00184">
    <property type="entry name" value="RING"/>
    <property type="match status" value="1"/>
</dbReference>
<dbReference type="InterPro" id="IPR017907">
    <property type="entry name" value="Znf_RING_CS"/>
</dbReference>
<dbReference type="GO" id="GO:0003697">
    <property type="term" value="F:single-stranded DNA binding"/>
    <property type="evidence" value="ECO:0007669"/>
    <property type="project" value="InterPro"/>
</dbReference>
<keyword evidence="11" id="KW-0833">Ubl conjugation pathway</keyword>
<comment type="caution">
    <text evidence="23">The sequence shown here is derived from an EMBL/GenBank/DDBJ whole genome shotgun (WGS) entry which is preliminary data.</text>
</comment>
<evidence type="ECO:0000256" key="16">
    <source>
        <dbReference type="ARBA" id="ARBA00031783"/>
    </source>
</evidence>
<dbReference type="EMBL" id="MCFL01000001">
    <property type="protein sequence ID" value="ORZ41165.1"/>
    <property type="molecule type" value="Genomic_DNA"/>
</dbReference>
<keyword evidence="24" id="KW-1185">Reference proteome</keyword>